<feature type="chain" id="PRO_5046004250" evidence="4">
    <location>
        <begin position="23"/>
        <end position="697"/>
    </location>
</feature>
<evidence type="ECO:0000313" key="7">
    <source>
        <dbReference type="Proteomes" id="UP001559025"/>
    </source>
</evidence>
<dbReference type="Pfam" id="PF01464">
    <property type="entry name" value="SLT"/>
    <property type="match status" value="1"/>
</dbReference>
<dbReference type="PANTHER" id="PTHR37423">
    <property type="entry name" value="SOLUBLE LYTIC MUREIN TRANSGLYCOSYLASE-RELATED"/>
    <property type="match status" value="1"/>
</dbReference>
<comment type="caution">
    <text evidence="6">The sequence shown here is derived from an EMBL/GenBank/DDBJ whole genome shotgun (WGS) entry which is preliminary data.</text>
</comment>
<name>A0ABV3WS74_9HYPH</name>
<comment type="similarity">
    <text evidence="1">Belongs to the transglycosylase Slt family.</text>
</comment>
<accession>A0ABV3WS74</accession>
<dbReference type="SUPFAM" id="SSF48435">
    <property type="entry name" value="Bacterial muramidases"/>
    <property type="match status" value="1"/>
</dbReference>
<dbReference type="PANTHER" id="PTHR37423:SF2">
    <property type="entry name" value="MEMBRANE-BOUND LYTIC MUREIN TRANSGLYCOSYLASE C"/>
    <property type="match status" value="1"/>
</dbReference>
<feature type="signal peptide" evidence="4">
    <location>
        <begin position="1"/>
        <end position="22"/>
    </location>
</feature>
<evidence type="ECO:0000256" key="3">
    <source>
        <dbReference type="ARBA" id="ARBA00022729"/>
    </source>
</evidence>
<organism evidence="6 7">
    <name type="scientific">Neoaquamicrobium sediminum</name>
    <dbReference type="NCBI Taxonomy" id="1849104"/>
    <lineage>
        <taxon>Bacteria</taxon>
        <taxon>Pseudomonadati</taxon>
        <taxon>Pseudomonadota</taxon>
        <taxon>Alphaproteobacteria</taxon>
        <taxon>Hyphomicrobiales</taxon>
        <taxon>Phyllobacteriaceae</taxon>
        <taxon>Neoaquamicrobium</taxon>
    </lineage>
</organism>
<proteinExistence type="inferred from homology"/>
<dbReference type="PROSITE" id="PS00922">
    <property type="entry name" value="TRANSGLYCOSYLASE"/>
    <property type="match status" value="1"/>
</dbReference>
<dbReference type="Gene3D" id="1.25.20.10">
    <property type="entry name" value="Bacterial muramidases"/>
    <property type="match status" value="1"/>
</dbReference>
<dbReference type="Proteomes" id="UP001559025">
    <property type="component" value="Unassembled WGS sequence"/>
</dbReference>
<keyword evidence="7" id="KW-1185">Reference proteome</keyword>
<dbReference type="EMBL" id="JAZHFV010000002">
    <property type="protein sequence ID" value="MEX4007508.1"/>
    <property type="molecule type" value="Genomic_DNA"/>
</dbReference>
<dbReference type="InterPro" id="IPR008939">
    <property type="entry name" value="Lytic_TGlycosylase_superhlx_U"/>
</dbReference>
<evidence type="ECO:0000313" key="6">
    <source>
        <dbReference type="EMBL" id="MEX4007508.1"/>
    </source>
</evidence>
<dbReference type="CDD" id="cd13401">
    <property type="entry name" value="Slt70-like"/>
    <property type="match status" value="1"/>
</dbReference>
<evidence type="ECO:0000256" key="1">
    <source>
        <dbReference type="ARBA" id="ARBA00007734"/>
    </source>
</evidence>
<gene>
    <name evidence="6" type="ORF">V1479_09350</name>
</gene>
<evidence type="ECO:0000256" key="4">
    <source>
        <dbReference type="SAM" id="SignalP"/>
    </source>
</evidence>
<dbReference type="InterPro" id="IPR023346">
    <property type="entry name" value="Lysozyme-like_dom_sf"/>
</dbReference>
<dbReference type="InterPro" id="IPR008258">
    <property type="entry name" value="Transglycosylase_SLT_dom_1"/>
</dbReference>
<dbReference type="RefSeq" id="WP_368802655.1">
    <property type="nucleotide sequence ID" value="NZ_JAZHFV010000002.1"/>
</dbReference>
<dbReference type="InterPro" id="IPR000189">
    <property type="entry name" value="Transglyc_AS"/>
</dbReference>
<keyword evidence="3 4" id="KW-0732">Signal</keyword>
<dbReference type="SUPFAM" id="SSF53955">
    <property type="entry name" value="Lysozyme-like"/>
    <property type="match status" value="1"/>
</dbReference>
<dbReference type="Gene3D" id="1.10.530.10">
    <property type="match status" value="1"/>
</dbReference>
<reference evidence="6 7" key="1">
    <citation type="submission" date="2024-01" db="EMBL/GenBank/DDBJ databases">
        <title>New evidence supports the origin of RcGTA from prophage.</title>
        <authorList>
            <person name="Xu Y."/>
            <person name="Liu B."/>
            <person name="Chen F."/>
        </authorList>
    </citation>
    <scope>NUCLEOTIDE SEQUENCE [LARGE SCALE GENOMIC DNA]</scope>
    <source>
        <strain evidence="6 7">CBW1107-2</strain>
    </source>
</reference>
<sequence length="697" mass="74456">MKCSSLAASASLLIFLSSSALAQSALPELAPLPFSRPQASSGLSAIDGAMATGSVAAFSAAGMAADLLAADPSTLLRSGLDAIASGEIGTARGIRDAIKKDTIEHRLLTWAIASSGGANLSSAEIEAAIQELASWPGLDALRANMERALNREDAGPRAVLAAMADRPPQTAEGVMILARARLAMGQVDAARMVLSPFWRTQKLSAQDEQAILREFGGLIPVFDHRFRMERMLYDDRIASAERVAALADGRELARAFTAVARNERNSGELLDLVPEDQRSAAYIFARARHLRRTGKYNEAATVMLSAPTDASLLVDPDAWWIERRVLSREMLDLGDPKTAYKLAAAHAAESPAQAADAEFHAGWYALRGLKDAEAGARHFARIAEIAEGPISLSRAYYWLGRAAEAGGPGDAGAHYERAAAYGTAFYGQLAAAKLGRETVLAEPPSPTEADRSTFEGRDAVKAIRRLDAAGHGYRSTDLYRALSQELTSVGELALLAGMAESQGNYFLALRIGKWAAARGLDVGGLTHPVGAIPASADIASPGKALAYAIARQESEFNAGARSGAGALGLLQLLPGTARDMARKAGLSYAPARLTSDAGYNATLGARYLDEQLGRFAGSYVLTFAGYNAGPRRAQEWVERYGDPRGKDIDTVVDWIERIPFHETRSYVQRVMENYQVYKMRLSGQMEIATDLVSGRAP</sequence>
<evidence type="ECO:0000259" key="5">
    <source>
        <dbReference type="Pfam" id="PF01464"/>
    </source>
</evidence>
<protein>
    <submittedName>
        <fullName evidence="6">Lytic transglycosylase domain-containing protein</fullName>
    </submittedName>
</protein>
<feature type="domain" description="Transglycosylase SLT" evidence="5">
    <location>
        <begin position="543"/>
        <end position="644"/>
    </location>
</feature>
<comment type="similarity">
    <text evidence="2">Belongs to the virb1 family.</text>
</comment>
<evidence type="ECO:0000256" key="2">
    <source>
        <dbReference type="ARBA" id="ARBA00009387"/>
    </source>
</evidence>